<dbReference type="PROSITE" id="PS50287">
    <property type="entry name" value="SRCR_2"/>
    <property type="match status" value="6"/>
</dbReference>
<feature type="domain" description="SRCR" evidence="8">
    <location>
        <begin position="359"/>
        <end position="459"/>
    </location>
</feature>
<dbReference type="Proteomes" id="UP000189705">
    <property type="component" value="Unplaced"/>
</dbReference>
<dbReference type="Pfam" id="PF00530">
    <property type="entry name" value="SRCR"/>
    <property type="match status" value="6"/>
</dbReference>
<dbReference type="SUPFAM" id="SSF56487">
    <property type="entry name" value="SRCR-like"/>
    <property type="match status" value="6"/>
</dbReference>
<name>A0A3Q0HJL5_ALLSI</name>
<feature type="disulfide bond" evidence="5">
    <location>
        <begin position="384"/>
        <end position="448"/>
    </location>
</feature>
<organism evidence="9 10">
    <name type="scientific">Alligator sinensis</name>
    <name type="common">Chinese alligator</name>
    <dbReference type="NCBI Taxonomy" id="38654"/>
    <lineage>
        <taxon>Eukaryota</taxon>
        <taxon>Metazoa</taxon>
        <taxon>Chordata</taxon>
        <taxon>Craniata</taxon>
        <taxon>Vertebrata</taxon>
        <taxon>Euteleostomi</taxon>
        <taxon>Archelosauria</taxon>
        <taxon>Archosauria</taxon>
        <taxon>Crocodylia</taxon>
        <taxon>Alligatoridae</taxon>
        <taxon>Alligatorinae</taxon>
        <taxon>Alligator</taxon>
    </lineage>
</organism>
<feature type="disulfide bond" evidence="5">
    <location>
        <begin position="292"/>
        <end position="353"/>
    </location>
</feature>
<feature type="disulfide bond" evidence="5">
    <location>
        <begin position="628"/>
        <end position="689"/>
    </location>
</feature>
<feature type="domain" description="SRCR" evidence="8">
    <location>
        <begin position="12"/>
        <end position="116"/>
    </location>
</feature>
<evidence type="ECO:0000256" key="1">
    <source>
        <dbReference type="ARBA" id="ARBA00022729"/>
    </source>
</evidence>
<evidence type="ECO:0000313" key="10">
    <source>
        <dbReference type="RefSeq" id="XP_025072149.1"/>
    </source>
</evidence>
<dbReference type="KEGG" id="asn:112552034"/>
<dbReference type="PANTHER" id="PTHR19331:SF468">
    <property type="entry name" value="SCAVENGER RECEPTOR CYSTEINE-RICH TYPE 1 PROTEIN M160"/>
    <property type="match status" value="1"/>
</dbReference>
<feature type="disulfide bond" evidence="5">
    <location>
        <begin position="145"/>
        <end position="209"/>
    </location>
</feature>
<dbReference type="PRINTS" id="PR00258">
    <property type="entry name" value="SPERACTRCPTR"/>
</dbReference>
<evidence type="ECO:0000256" key="7">
    <source>
        <dbReference type="SAM" id="Phobius"/>
    </source>
</evidence>
<feature type="disulfide bond" evidence="5">
    <location>
        <begin position="428"/>
        <end position="438"/>
    </location>
</feature>
<gene>
    <name evidence="10" type="primary">LOC112552034</name>
</gene>
<dbReference type="STRING" id="38654.A0A3Q0HJL5"/>
<dbReference type="GO" id="GO:0016020">
    <property type="term" value="C:membrane"/>
    <property type="evidence" value="ECO:0007669"/>
    <property type="project" value="InterPro"/>
</dbReference>
<feature type="disulfide bond" evidence="5">
    <location>
        <begin position="397"/>
        <end position="458"/>
    </location>
</feature>
<keyword evidence="7" id="KW-0812">Transmembrane</keyword>
<comment type="caution">
    <text evidence="5">Lacks conserved residue(s) required for the propagation of feature annotation.</text>
</comment>
<keyword evidence="4" id="KW-0325">Glycoprotein</keyword>
<feature type="domain" description="SRCR" evidence="8">
    <location>
        <begin position="464"/>
        <end position="564"/>
    </location>
</feature>
<keyword evidence="9" id="KW-1185">Reference proteome</keyword>
<feature type="disulfide bond" evidence="5">
    <location>
        <begin position="54"/>
        <end position="115"/>
    </location>
</feature>
<feature type="transmembrane region" description="Helical" evidence="7">
    <location>
        <begin position="717"/>
        <end position="739"/>
    </location>
</feature>
<dbReference type="RefSeq" id="XP_025072149.1">
    <property type="nucleotide sequence ID" value="XM_025216364.1"/>
</dbReference>
<feature type="compositionally biased region" description="Polar residues" evidence="6">
    <location>
        <begin position="826"/>
        <end position="835"/>
    </location>
</feature>
<feature type="disulfide bond" evidence="5">
    <location>
        <begin position="85"/>
        <end position="95"/>
    </location>
</feature>
<evidence type="ECO:0000256" key="2">
    <source>
        <dbReference type="ARBA" id="ARBA00022737"/>
    </source>
</evidence>
<keyword evidence="7" id="KW-1133">Transmembrane helix</keyword>
<accession>A0A3Q0HJL5</accession>
<keyword evidence="1" id="KW-0732">Signal</keyword>
<dbReference type="FunFam" id="3.10.250.10:FF:000012">
    <property type="entry name" value="CD163 molecule like 1"/>
    <property type="match status" value="1"/>
</dbReference>
<feature type="region of interest" description="Disordered" evidence="6">
    <location>
        <begin position="861"/>
        <end position="892"/>
    </location>
</feature>
<evidence type="ECO:0000313" key="9">
    <source>
        <dbReference type="Proteomes" id="UP000189705"/>
    </source>
</evidence>
<reference evidence="10" key="1">
    <citation type="submission" date="2025-08" db="UniProtKB">
        <authorList>
            <consortium name="RefSeq"/>
        </authorList>
    </citation>
    <scope>IDENTIFICATION</scope>
</reference>
<keyword evidence="3 5" id="KW-1015">Disulfide bond</keyword>
<evidence type="ECO:0000256" key="5">
    <source>
        <dbReference type="PROSITE-ProRule" id="PRU00196"/>
    </source>
</evidence>
<evidence type="ECO:0000256" key="3">
    <source>
        <dbReference type="ARBA" id="ARBA00023157"/>
    </source>
</evidence>
<feature type="domain" description="SRCR" evidence="8">
    <location>
        <begin position="254"/>
        <end position="354"/>
    </location>
</feature>
<evidence type="ECO:0000259" key="8">
    <source>
        <dbReference type="PROSITE" id="PS50287"/>
    </source>
</evidence>
<dbReference type="PROSITE" id="PS00420">
    <property type="entry name" value="SRCR_1"/>
    <property type="match status" value="1"/>
</dbReference>
<dbReference type="InterPro" id="IPR036772">
    <property type="entry name" value="SRCR-like_dom_sf"/>
</dbReference>
<feature type="disulfide bond" evidence="5">
    <location>
        <begin position="615"/>
        <end position="679"/>
    </location>
</feature>
<feature type="region of interest" description="Disordered" evidence="6">
    <location>
        <begin position="794"/>
        <end position="847"/>
    </location>
</feature>
<evidence type="ECO:0000256" key="6">
    <source>
        <dbReference type="SAM" id="MobiDB-lite"/>
    </source>
</evidence>
<feature type="disulfide bond" evidence="5">
    <location>
        <begin position="158"/>
        <end position="219"/>
    </location>
</feature>
<feature type="disulfide bond" evidence="5">
    <location>
        <begin position="189"/>
        <end position="199"/>
    </location>
</feature>
<evidence type="ECO:0000256" key="4">
    <source>
        <dbReference type="ARBA" id="ARBA00023180"/>
    </source>
</evidence>
<dbReference type="Gene3D" id="3.10.250.10">
    <property type="entry name" value="SRCR-like domain"/>
    <property type="match status" value="6"/>
</dbReference>
<dbReference type="InterPro" id="IPR001190">
    <property type="entry name" value="SRCR"/>
</dbReference>
<feature type="disulfide bond" evidence="5">
    <location>
        <begin position="532"/>
        <end position="542"/>
    </location>
</feature>
<feature type="domain" description="SRCR" evidence="8">
    <location>
        <begin position="590"/>
        <end position="690"/>
    </location>
</feature>
<feature type="disulfide bond" evidence="5">
    <location>
        <begin position="488"/>
        <end position="552"/>
    </location>
</feature>
<feature type="disulfide bond" evidence="5">
    <location>
        <begin position="323"/>
        <end position="333"/>
    </location>
</feature>
<sequence>MMDGVCITVFMVRMLEWPVQLCHCRQRPKVEAEMEQQQCGMVQLWDFQAANTLCQQLDCGDALLIPEAELFGIGDGPVWNGTFGCERDESNRRDCFVTALGAAECPHGSAARVVCSGCPRGRLVNGTECSGRVEIQYGVTWGTLCGSQWDLQAAHVLCRQLKCGYAKSIPRGAQFGEAYGMVWRDIFYCEGTESCLWNCSHIVLGNPSCSSRETASVICSGPWEGTRSLQVLDSPTQRSPSSPHFSFPGDFASLRLLNGENQCDGRVEIFLDGTWVRVLDDEWNMNDANVVCRQLQCGIAEKAYNPSKSERGTGPVWLRSIRCSGYESCLTHCNVSVFETAQAGIAEDVGVICSGSRRIRLVNGAGRCAGRVEIYYRGTWGTVCDDSWDLLDSNVVCKQLRCGYAIKAAASTLYGEGSGKIWLDDVNCSGNESKLWECPSRGWGQHDCRHKEDVGVLCSDFVSLRLVNGGGCAGRLEVFYNGTWGSVCSNQMTQVTATIVCKQLSCGDEGEIATDFAYGQGSGLTWLDHIECHEHHSSLWQCPSEPWNPKSCDNRAEETHITCTGRKENSTQAPFSKCLNSTSCTDKEKLRVVEGKDGCSGRVEVSHRSSWGTVCDDSWDMADANVVCKQLGCGAAVSALGEAAYGEGTGPIWLDKVNCKGTESSLWDCCAEPWGDSKCHHKDDAAVICTGVTEMPTPPVKTGPSNHQPPTEGRGNMVPIVICIVLGALLCLVLIVLGGQLQSSRALSRGSKGPLDPFSEAVYEEIDYNLREKQEMFGYSEDSLMKLYYYTGDSEEGNEPGSAQEASAFPGDSYDDAREVFDPENDSVSAQSDQKVSGLAKNSCKKRDSWTGWSLLSLKSEGASGAEKNDSSLPPGDVGYDDVEDNITATSL</sequence>
<dbReference type="FunFam" id="3.10.250.10:FF:000003">
    <property type="entry name" value="Deleted in malignant brain tumors 1"/>
    <property type="match status" value="1"/>
</dbReference>
<keyword evidence="2" id="KW-0677">Repeat</keyword>
<dbReference type="InParanoid" id="A0A3Q0HJL5"/>
<dbReference type="SMART" id="SM00202">
    <property type="entry name" value="SR"/>
    <property type="match status" value="6"/>
</dbReference>
<feature type="disulfide bond" evidence="5">
    <location>
        <begin position="659"/>
        <end position="669"/>
    </location>
</feature>
<protein>
    <submittedName>
        <fullName evidence="10">Scavenger receptor cysteine-rich type 1 protein M130-like</fullName>
    </submittedName>
</protein>
<proteinExistence type="predicted"/>
<feature type="domain" description="SRCR" evidence="8">
    <location>
        <begin position="121"/>
        <end position="220"/>
    </location>
</feature>
<dbReference type="AlphaFoldDB" id="A0A3Q0HJL5"/>
<dbReference type="PANTHER" id="PTHR19331">
    <property type="entry name" value="SCAVENGER RECEPTOR DOMAIN-CONTAINING"/>
    <property type="match status" value="1"/>
</dbReference>
<dbReference type="FunFam" id="3.10.250.10:FF:000002">
    <property type="entry name" value="Scavenger receptor cysteine-rich type 1 protein M130"/>
    <property type="match status" value="3"/>
</dbReference>
<keyword evidence="7" id="KW-0472">Membrane</keyword>
<dbReference type="GeneID" id="112552034"/>